<dbReference type="OrthoDB" id="406634at2759"/>
<sequence>MRSLGVLRRVSVQLKGRNVFYQRRGVSSVSDTDESIVREIPNKAPLGDLRPYFKHVHPQEHSDPLEDSDAEIDFLHPDYLQYLAGGLKPQDGQVQGVETTSGNAQEKKKENVVRQVGVEVPRIVTSKIRRPGVTSHFVQIRDLAPFHAVFLRDSCPCDQCIDPSSKQKNFQTTDIPPHIRARFVKNHKDGSTTVGWDNDVPGFGPSHFSHFPKEFFETNSSHNSILEDRFESEKPILWNKSIITSRLVYGHYDAYMNNDAALYQLLRKLYLYGIVLIRNVPESDKSVERIAERIGRLRDTFYGRTWDVKSVPEAKNVAYTEKYLGLHMDLLYMANPPGFQFLHCLKNTAEGGASIFSDSFYAASRLEPSEFNWLSHYHVPYHYRNAGEHYHYRHPVIEMKRDPNQRGRIANVNYSPPFQGPLVFPGEEQKRKFNHFMSPFRSFAAQVENEDNLYEYRLQEGECVIFNNRRVLHGRRQFDTSAGERWLRGCYVDTDVFMSRYRVLAQKRADHDLLPVKIPKAKSPMFRRTPGSQEAGESEQAPNSEQASV</sequence>
<dbReference type="GO" id="GO:0051213">
    <property type="term" value="F:dioxygenase activity"/>
    <property type="evidence" value="ECO:0007669"/>
    <property type="project" value="UniProtKB-KW"/>
</dbReference>
<dbReference type="STRING" id="857342.A0A2T3B7G3"/>
<dbReference type="InParanoid" id="A0A2T3B7G3"/>
<dbReference type="CDD" id="cd00250">
    <property type="entry name" value="CAS_like"/>
    <property type="match status" value="1"/>
</dbReference>
<evidence type="ECO:0000256" key="8">
    <source>
        <dbReference type="ARBA" id="ARBA00023004"/>
    </source>
</evidence>
<evidence type="ECO:0000313" key="11">
    <source>
        <dbReference type="EMBL" id="PSS22800.1"/>
    </source>
</evidence>
<comment type="cofactor">
    <cofactor evidence="2">
        <name>L-ascorbate</name>
        <dbReference type="ChEBI" id="CHEBI:38290"/>
    </cofactor>
</comment>
<proteinExistence type="inferred from homology"/>
<dbReference type="Pfam" id="PF02668">
    <property type="entry name" value="TauD"/>
    <property type="match status" value="1"/>
</dbReference>
<protein>
    <recommendedName>
        <fullName evidence="10">TauD/TfdA-like domain-containing protein</fullName>
    </recommendedName>
</protein>
<dbReference type="Proteomes" id="UP000241818">
    <property type="component" value="Unassembled WGS sequence"/>
</dbReference>
<reference evidence="11 12" key="1">
    <citation type="journal article" date="2018" name="New Phytol.">
        <title>Comparative genomics and transcriptomics depict ericoid mycorrhizal fungi as versatile saprotrophs and plant mutualists.</title>
        <authorList>
            <person name="Martino E."/>
            <person name="Morin E."/>
            <person name="Grelet G.A."/>
            <person name="Kuo A."/>
            <person name="Kohler A."/>
            <person name="Daghino S."/>
            <person name="Barry K.W."/>
            <person name="Cichocki N."/>
            <person name="Clum A."/>
            <person name="Dockter R.B."/>
            <person name="Hainaut M."/>
            <person name="Kuo R.C."/>
            <person name="LaButti K."/>
            <person name="Lindahl B.D."/>
            <person name="Lindquist E.A."/>
            <person name="Lipzen A."/>
            <person name="Khouja H.R."/>
            <person name="Magnuson J."/>
            <person name="Murat C."/>
            <person name="Ohm R.A."/>
            <person name="Singer S.W."/>
            <person name="Spatafora J.W."/>
            <person name="Wang M."/>
            <person name="Veneault-Fourrey C."/>
            <person name="Henrissat B."/>
            <person name="Grigoriev I.V."/>
            <person name="Martin F.M."/>
            <person name="Perotto S."/>
        </authorList>
    </citation>
    <scope>NUCLEOTIDE SEQUENCE [LARGE SCALE GENOMIC DNA]</scope>
    <source>
        <strain evidence="11 12">ATCC 22711</strain>
    </source>
</reference>
<dbReference type="PANTHER" id="PTHR10696:SF25">
    <property type="entry name" value="OXIDOREDUCTASE AIM17-RELATED"/>
    <property type="match status" value="1"/>
</dbReference>
<evidence type="ECO:0000256" key="3">
    <source>
        <dbReference type="ARBA" id="ARBA00008654"/>
    </source>
</evidence>
<evidence type="ECO:0000256" key="1">
    <source>
        <dbReference type="ARBA" id="ARBA00001954"/>
    </source>
</evidence>
<evidence type="ECO:0000256" key="5">
    <source>
        <dbReference type="ARBA" id="ARBA00022873"/>
    </source>
</evidence>
<gene>
    <name evidence="11" type="ORF">M430DRAFT_33526</name>
</gene>
<dbReference type="Gene3D" id="3.30.2020.30">
    <property type="match status" value="1"/>
</dbReference>
<dbReference type="AlphaFoldDB" id="A0A2T3B7G3"/>
<dbReference type="InterPro" id="IPR050411">
    <property type="entry name" value="AlphaKG_dependent_hydroxylases"/>
</dbReference>
<evidence type="ECO:0000256" key="7">
    <source>
        <dbReference type="ARBA" id="ARBA00023002"/>
    </source>
</evidence>
<comment type="similarity">
    <text evidence="3">Belongs to the gamma-BBH/TMLD family.</text>
</comment>
<dbReference type="FunCoup" id="A0A2T3B7G3">
    <property type="interactions" value="637"/>
</dbReference>
<keyword evidence="8" id="KW-0408">Iron</keyword>
<evidence type="ECO:0000256" key="9">
    <source>
        <dbReference type="SAM" id="MobiDB-lite"/>
    </source>
</evidence>
<evidence type="ECO:0000256" key="6">
    <source>
        <dbReference type="ARBA" id="ARBA00022964"/>
    </source>
</evidence>
<keyword evidence="5" id="KW-0124">Carnitine biosynthesis</keyword>
<dbReference type="GO" id="GO:0045329">
    <property type="term" value="P:carnitine biosynthetic process"/>
    <property type="evidence" value="ECO:0007669"/>
    <property type="project" value="UniProtKB-KW"/>
</dbReference>
<dbReference type="Gene3D" id="3.60.130.10">
    <property type="entry name" value="Clavaminate synthase-like"/>
    <property type="match status" value="1"/>
</dbReference>
<dbReference type="PANTHER" id="PTHR10696">
    <property type="entry name" value="GAMMA-BUTYROBETAINE HYDROXYLASE-RELATED"/>
    <property type="match status" value="1"/>
</dbReference>
<dbReference type="InterPro" id="IPR038492">
    <property type="entry name" value="GBBH-like_N_sf"/>
</dbReference>
<dbReference type="InterPro" id="IPR042098">
    <property type="entry name" value="TauD-like_sf"/>
</dbReference>
<dbReference type="GeneID" id="36574466"/>
<keyword evidence="7" id="KW-0560">Oxidoreductase</keyword>
<accession>A0A2T3B7G3</accession>
<dbReference type="SUPFAM" id="SSF51197">
    <property type="entry name" value="Clavaminate synthase-like"/>
    <property type="match status" value="1"/>
</dbReference>
<evidence type="ECO:0000313" key="12">
    <source>
        <dbReference type="Proteomes" id="UP000241818"/>
    </source>
</evidence>
<dbReference type="EMBL" id="KZ679008">
    <property type="protein sequence ID" value="PSS22800.1"/>
    <property type="molecule type" value="Genomic_DNA"/>
</dbReference>
<feature type="compositionally biased region" description="Polar residues" evidence="9">
    <location>
        <begin position="540"/>
        <end position="549"/>
    </location>
</feature>
<comment type="cofactor">
    <cofactor evidence="1">
        <name>Fe(2+)</name>
        <dbReference type="ChEBI" id="CHEBI:29033"/>
    </cofactor>
</comment>
<evidence type="ECO:0000256" key="4">
    <source>
        <dbReference type="ARBA" id="ARBA00022723"/>
    </source>
</evidence>
<name>A0A2T3B7G3_AMORE</name>
<dbReference type="FunFam" id="3.60.130.10:FF:000001">
    <property type="entry name" value="Trimethyllysine dioxygenase, mitochondrial"/>
    <property type="match status" value="1"/>
</dbReference>
<feature type="region of interest" description="Disordered" evidence="9">
    <location>
        <begin position="520"/>
        <end position="549"/>
    </location>
</feature>
<dbReference type="GO" id="GO:0046872">
    <property type="term" value="F:metal ion binding"/>
    <property type="evidence" value="ECO:0007669"/>
    <property type="project" value="UniProtKB-KW"/>
</dbReference>
<dbReference type="RefSeq" id="XP_024722846.1">
    <property type="nucleotide sequence ID" value="XM_024866385.1"/>
</dbReference>
<keyword evidence="4" id="KW-0479">Metal-binding</keyword>
<dbReference type="GO" id="GO:0005739">
    <property type="term" value="C:mitochondrion"/>
    <property type="evidence" value="ECO:0007669"/>
    <property type="project" value="TreeGrafter"/>
</dbReference>
<evidence type="ECO:0000256" key="2">
    <source>
        <dbReference type="ARBA" id="ARBA00001961"/>
    </source>
</evidence>
<keyword evidence="12" id="KW-1185">Reference proteome</keyword>
<evidence type="ECO:0000259" key="10">
    <source>
        <dbReference type="Pfam" id="PF02668"/>
    </source>
</evidence>
<keyword evidence="6" id="KW-0223">Dioxygenase</keyword>
<feature type="domain" description="TauD/TfdA-like" evidence="10">
    <location>
        <begin position="253"/>
        <end position="491"/>
    </location>
</feature>
<dbReference type="InterPro" id="IPR003819">
    <property type="entry name" value="TauD/TfdA-like"/>
</dbReference>
<organism evidence="11 12">
    <name type="scientific">Amorphotheca resinae ATCC 22711</name>
    <dbReference type="NCBI Taxonomy" id="857342"/>
    <lineage>
        <taxon>Eukaryota</taxon>
        <taxon>Fungi</taxon>
        <taxon>Dikarya</taxon>
        <taxon>Ascomycota</taxon>
        <taxon>Pezizomycotina</taxon>
        <taxon>Leotiomycetes</taxon>
        <taxon>Helotiales</taxon>
        <taxon>Amorphothecaceae</taxon>
        <taxon>Amorphotheca</taxon>
    </lineage>
</organism>